<dbReference type="STRING" id="52838.A0A4S8KHT9"/>
<evidence type="ECO:0000313" key="2">
    <source>
        <dbReference type="EMBL" id="THU74962.1"/>
    </source>
</evidence>
<dbReference type="PANTHER" id="PTHR33600">
    <property type="entry name" value="PLASTID DIVISION PROTEIN PDV2"/>
    <property type="match status" value="1"/>
</dbReference>
<dbReference type="PANTHER" id="PTHR33600:SF3">
    <property type="entry name" value="PLASTID DIVISION PROTEIN PDV2"/>
    <property type="match status" value="1"/>
</dbReference>
<name>A0A4S8KHT9_MUSBA</name>
<evidence type="ECO:0000256" key="1">
    <source>
        <dbReference type="SAM" id="MobiDB-lite"/>
    </source>
</evidence>
<sequence length="279" mass="30166">MEGEEIGLVLARASELRSKIIGCIGGNRAGGRAATQGEEGEEEEAGSLVGIRDALDSLERHLAALQALQHQQRYERESILAQIDHSRTILLSKLKEYKGEELEAIHEVAAFAGEAVECADGLVLPPYPTHLPDLFILDDIGASSHCMWKSKSKPSCNGPIANTKHQGKGAAAATDKNQGSRSSNGIRHVIGLVVKSAITFVSVMSILSFAGYQPVLKKRPQAMLLFGGQAPTGRQVTVQCPQEKFMVVEDGKVRCFVKERVEVPFESDVTSPNIRYGFG</sequence>
<dbReference type="EMBL" id="PYDT01000001">
    <property type="protein sequence ID" value="THU74962.1"/>
    <property type="molecule type" value="Genomic_DNA"/>
</dbReference>
<dbReference type="AlphaFoldDB" id="A0A4S8KHT9"/>
<feature type="region of interest" description="Disordered" evidence="1">
    <location>
        <begin position="157"/>
        <end position="183"/>
    </location>
</feature>
<accession>A0A4S8KHT9</accession>
<keyword evidence="3" id="KW-1185">Reference proteome</keyword>
<reference evidence="2 3" key="1">
    <citation type="journal article" date="2019" name="Nat. Plants">
        <title>Genome sequencing of Musa balbisiana reveals subgenome evolution and function divergence in polyploid bananas.</title>
        <authorList>
            <person name="Yao X."/>
        </authorList>
    </citation>
    <scope>NUCLEOTIDE SEQUENCE [LARGE SCALE GENOMIC DNA]</scope>
    <source>
        <strain evidence="3">cv. DH-PKW</strain>
        <tissue evidence="2">Leaves</tissue>
    </source>
</reference>
<dbReference type="GO" id="GO:0010020">
    <property type="term" value="P:chloroplast fission"/>
    <property type="evidence" value="ECO:0007669"/>
    <property type="project" value="InterPro"/>
</dbReference>
<gene>
    <name evidence="2" type="ORF">C4D60_Mb04t38920</name>
</gene>
<proteinExistence type="predicted"/>
<organism evidence="2 3">
    <name type="scientific">Musa balbisiana</name>
    <name type="common">Banana</name>
    <dbReference type="NCBI Taxonomy" id="52838"/>
    <lineage>
        <taxon>Eukaryota</taxon>
        <taxon>Viridiplantae</taxon>
        <taxon>Streptophyta</taxon>
        <taxon>Embryophyta</taxon>
        <taxon>Tracheophyta</taxon>
        <taxon>Spermatophyta</taxon>
        <taxon>Magnoliopsida</taxon>
        <taxon>Liliopsida</taxon>
        <taxon>Zingiberales</taxon>
        <taxon>Musaceae</taxon>
        <taxon>Musa</taxon>
    </lineage>
</organism>
<comment type="caution">
    <text evidence="2">The sequence shown here is derived from an EMBL/GenBank/DDBJ whole genome shotgun (WGS) entry which is preliminary data.</text>
</comment>
<evidence type="ECO:0000313" key="3">
    <source>
        <dbReference type="Proteomes" id="UP000317650"/>
    </source>
</evidence>
<dbReference type="InterPro" id="IPR038939">
    <property type="entry name" value="PDV1/PDV2"/>
</dbReference>
<evidence type="ECO:0008006" key="4">
    <source>
        <dbReference type="Google" id="ProtNLM"/>
    </source>
</evidence>
<dbReference type="Proteomes" id="UP000317650">
    <property type="component" value="Chromosome 4"/>
</dbReference>
<protein>
    <recommendedName>
        <fullName evidence="4">Plastid division protein PDV2</fullName>
    </recommendedName>
</protein>